<feature type="region of interest" description="Disordered" evidence="1">
    <location>
        <begin position="54"/>
        <end position="78"/>
    </location>
</feature>
<gene>
    <name evidence="3" type="primary">CSR2_2</name>
    <name evidence="3" type="ORF">GRS66_011171</name>
</gene>
<feature type="region of interest" description="Disordered" evidence="1">
    <location>
        <begin position="1114"/>
        <end position="1146"/>
    </location>
</feature>
<feature type="compositionally biased region" description="Polar residues" evidence="1">
    <location>
        <begin position="577"/>
        <end position="592"/>
    </location>
</feature>
<name>A0A6C1EJB9_SACPS</name>
<feature type="compositionally biased region" description="Polar residues" evidence="1">
    <location>
        <begin position="340"/>
        <end position="349"/>
    </location>
</feature>
<dbReference type="Proteomes" id="UP000501346">
    <property type="component" value="Chromosome SeXVI"/>
</dbReference>
<protein>
    <submittedName>
        <fullName evidence="3">Transcription factor csr2</fullName>
    </submittedName>
</protein>
<reference evidence="3 4" key="1">
    <citation type="journal article" date="2019" name="BMC Genomics">
        <title>Chromosome level assembly and comparative genome analysis confirm lager-brewing yeasts originated from a single hybridization.</title>
        <authorList>
            <person name="Salazar A.N."/>
            <person name="Gorter de Vries A.R."/>
            <person name="van den Broek M."/>
            <person name="Brouwers N."/>
            <person name="de la Torre Cortes P."/>
            <person name="Kuijpers N.G.A."/>
            <person name="Daran J.G."/>
            <person name="Abeel T."/>
        </authorList>
    </citation>
    <scope>NUCLEOTIDE SEQUENCE [LARGE SCALE GENOMIC DNA]</scope>
    <source>
        <strain evidence="3 4">CBS 1483</strain>
    </source>
</reference>
<evidence type="ECO:0000313" key="3">
    <source>
        <dbReference type="EMBL" id="QID88454.1"/>
    </source>
</evidence>
<proteinExistence type="predicted"/>
<dbReference type="AlphaFoldDB" id="A0A6C1EJB9"/>
<keyword evidence="4" id="KW-1185">Reference proteome</keyword>
<feature type="compositionally biased region" description="Low complexity" evidence="1">
    <location>
        <begin position="320"/>
        <end position="339"/>
    </location>
</feature>
<feature type="region of interest" description="Disordered" evidence="1">
    <location>
        <begin position="535"/>
        <end position="592"/>
    </location>
</feature>
<feature type="compositionally biased region" description="Polar residues" evidence="1">
    <location>
        <begin position="538"/>
        <end position="554"/>
    </location>
</feature>
<dbReference type="InterPro" id="IPR011022">
    <property type="entry name" value="Arrestin_C-like"/>
</dbReference>
<accession>A0A6C1EJB9</accession>
<feature type="compositionally biased region" description="Basic and acidic residues" evidence="1">
    <location>
        <begin position="555"/>
        <end position="571"/>
    </location>
</feature>
<sequence length="1146" mass="127245">MNVVSKSSFADKEAKPIMQSPVPIVIASSSDKRDVGPTVTANENTNASDTLQRLTNNKETTSSYLSPPKTTVIGNRRRSSSVRSALSAFFGAGTSPTSNVDDYSNPATHNYTTAPPLSSRFRGNSLSSDVPSNTYTGTGSYQPQRHRNSVPYTAIDQLHTRQDTGMRRESDPVALKKFTSGNNGTLKPLMSHRSESGSSFVGNVLSDYLTDRGFIKQKLLYNKKNVLDVSIATSAESVFLPTTKSNETEYLSLINGSLDRAQTQPLVATNTVGNELSPFSPGMDTLNENNDLSLLSLPTQRPIPANTANIDSTGFSNMAGNTSSTSNNNTTDTDSLGSNHNIVNNTGQVTRNTHSHSRPRSRSRSTAWNTQMPSFSFALIFCLNRPATLTDIKVELTSNVRIVWFNGLPPAKSVNEECYNIGALDWTLNADNFNLFIPRDAKSLVDIVENHSNTRRLKVLQKLSMRKRHSFSSKTMLKENILNKLNSSDASNKLNAGVYIFTIPIILANHIPESLYYPSAKVSYTLRLATRLEDEHSQVNTSQPHPTSLSSSVDPHSHTYCDPNENSRADDTIEGETYNTDSKSRSKTPFPSSWLKNVKGRLKLNSSNGGIECDSNGSLTAADSASQRADLNSLVYSEYPLHLVRTPPEISITTANKPLYINKVWENSLSYEISFAQKYVPLNGEIPITIKVAPLVKTITVKRIRVSCREKISFRSKDYQHDFDQLDPLALDPCNPYHMRYLVRKKKDRSLPLFEVASKSTSGPAIREEVVNNTIDDNLLAYTSTKEKNKNIPFSESFTIKTKLNFPKYSEIDATKTTNLPTYGIDLFDPIKDSGQVESTSNNSNMLGFLMGHSNKTSNMPHKLQPEEGHNNFKDQGVNEVTTLQTSSNVPVQFYTRLNKPRRGLYLDSMHFKNIQCSHKLEIVLRVSKTDDSNPQLTRHYEIIVDTPIYLISDLCNTSNIDLPTYDMATTESSKVLPPTFEEATSVSASPRSSLSYYPDDISMQQLHLSRSTSLANGYLSKIHSKATTVSETFNSAPFQGQKDQQPHVLRTEDFSPQMTNAENTYNNMDGLLSQDILEQRNVSTLLEGDNTTTMDFNKNIFTPRGNPCTLISNDDDYNDIDNDKDGPGPIVHPGTEPPRYDEISS</sequence>
<feature type="compositionally biased region" description="Polar residues" evidence="1">
    <location>
        <begin position="306"/>
        <end position="319"/>
    </location>
</feature>
<feature type="region of interest" description="Disordered" evidence="1">
    <location>
        <begin position="303"/>
        <end position="367"/>
    </location>
</feature>
<evidence type="ECO:0000256" key="1">
    <source>
        <dbReference type="SAM" id="MobiDB-lite"/>
    </source>
</evidence>
<dbReference type="SMART" id="SM01017">
    <property type="entry name" value="Arrestin_C"/>
    <property type="match status" value="1"/>
</dbReference>
<feature type="compositionally biased region" description="Polar residues" evidence="1">
    <location>
        <begin position="54"/>
        <end position="73"/>
    </location>
</feature>
<evidence type="ECO:0000259" key="2">
    <source>
        <dbReference type="SMART" id="SM01017"/>
    </source>
</evidence>
<organism evidence="3 4">
    <name type="scientific">Saccharomyces pastorianus</name>
    <name type="common">Lager yeast</name>
    <name type="synonym">Saccharomyces cerevisiae x Saccharomyces eubayanus</name>
    <dbReference type="NCBI Taxonomy" id="27292"/>
    <lineage>
        <taxon>Eukaryota</taxon>
        <taxon>Fungi</taxon>
        <taxon>Dikarya</taxon>
        <taxon>Ascomycota</taxon>
        <taxon>Saccharomycotina</taxon>
        <taxon>Saccharomycetes</taxon>
        <taxon>Saccharomycetales</taxon>
        <taxon>Saccharomycetaceae</taxon>
        <taxon>Saccharomyces</taxon>
    </lineage>
</organism>
<feature type="domain" description="Arrestin C-terminal-like" evidence="2">
    <location>
        <begin position="665"/>
        <end position="956"/>
    </location>
</feature>
<evidence type="ECO:0000313" key="4">
    <source>
        <dbReference type="Proteomes" id="UP000501346"/>
    </source>
</evidence>
<dbReference type="OrthoDB" id="2333384at2759"/>
<dbReference type="EMBL" id="CP049013">
    <property type="protein sequence ID" value="QID88454.1"/>
    <property type="molecule type" value="Genomic_DNA"/>
</dbReference>
<feature type="compositionally biased region" description="Basic residues" evidence="1">
    <location>
        <begin position="353"/>
        <end position="363"/>
    </location>
</feature>